<feature type="region of interest" description="Disordered" evidence="1">
    <location>
        <begin position="1"/>
        <end position="20"/>
    </location>
</feature>
<organism evidence="2 3">
    <name type="scientific">Protopolystoma xenopodis</name>
    <dbReference type="NCBI Taxonomy" id="117903"/>
    <lineage>
        <taxon>Eukaryota</taxon>
        <taxon>Metazoa</taxon>
        <taxon>Spiralia</taxon>
        <taxon>Lophotrochozoa</taxon>
        <taxon>Platyhelminthes</taxon>
        <taxon>Monogenea</taxon>
        <taxon>Polyopisthocotylea</taxon>
        <taxon>Polystomatidea</taxon>
        <taxon>Polystomatidae</taxon>
        <taxon>Protopolystoma</taxon>
    </lineage>
</organism>
<keyword evidence="3" id="KW-1185">Reference proteome</keyword>
<dbReference type="Proteomes" id="UP000784294">
    <property type="component" value="Unassembled WGS sequence"/>
</dbReference>
<feature type="region of interest" description="Disordered" evidence="1">
    <location>
        <begin position="50"/>
        <end position="80"/>
    </location>
</feature>
<accession>A0A3S5FBM7</accession>
<sequence>MTREADKYARQSSLHNGVPDDEITSASLLNCFTGSMRRRRPKSACGLRLWGINDAPTSSTLGPTEHTAQMQQPSSSPRTPRLLRRISGSVRSTQSLTPEPVGLAFPFRLVLIGGHNHGNGLDTGGNQSSPSACQEWVEYNLLAESL</sequence>
<proteinExistence type="predicted"/>
<dbReference type="AlphaFoldDB" id="A0A3S5FBM7"/>
<comment type="caution">
    <text evidence="2">The sequence shown here is derived from an EMBL/GenBank/DDBJ whole genome shotgun (WGS) entry which is preliminary data.</text>
</comment>
<name>A0A3S5FBM7_9PLAT</name>
<reference evidence="2" key="1">
    <citation type="submission" date="2018-11" db="EMBL/GenBank/DDBJ databases">
        <authorList>
            <consortium name="Pathogen Informatics"/>
        </authorList>
    </citation>
    <scope>NUCLEOTIDE SEQUENCE</scope>
</reference>
<evidence type="ECO:0000256" key="1">
    <source>
        <dbReference type="SAM" id="MobiDB-lite"/>
    </source>
</evidence>
<feature type="compositionally biased region" description="Polar residues" evidence="1">
    <location>
        <begin position="55"/>
        <end position="72"/>
    </location>
</feature>
<gene>
    <name evidence="2" type="ORF">PXEA_LOCUS601</name>
</gene>
<evidence type="ECO:0000313" key="2">
    <source>
        <dbReference type="EMBL" id="VEL07161.1"/>
    </source>
</evidence>
<dbReference type="EMBL" id="CAAALY010001150">
    <property type="protein sequence ID" value="VEL07161.1"/>
    <property type="molecule type" value="Genomic_DNA"/>
</dbReference>
<evidence type="ECO:0000313" key="3">
    <source>
        <dbReference type="Proteomes" id="UP000784294"/>
    </source>
</evidence>
<protein>
    <submittedName>
        <fullName evidence="2">Uncharacterized protein</fullName>
    </submittedName>
</protein>